<organism evidence="2 3">
    <name type="scientific">Pelobates cultripes</name>
    <name type="common">Western spadefoot toad</name>
    <dbReference type="NCBI Taxonomy" id="61616"/>
    <lineage>
        <taxon>Eukaryota</taxon>
        <taxon>Metazoa</taxon>
        <taxon>Chordata</taxon>
        <taxon>Craniata</taxon>
        <taxon>Vertebrata</taxon>
        <taxon>Euteleostomi</taxon>
        <taxon>Amphibia</taxon>
        <taxon>Batrachia</taxon>
        <taxon>Anura</taxon>
        <taxon>Pelobatoidea</taxon>
        <taxon>Pelobatidae</taxon>
        <taxon>Pelobates</taxon>
    </lineage>
</organism>
<dbReference type="Pfam" id="PF03762">
    <property type="entry name" value="VOMI"/>
    <property type="match status" value="2"/>
</dbReference>
<dbReference type="SUPFAM" id="SSF51092">
    <property type="entry name" value="Vitelline membrane outer protein-I (VMO-I)"/>
    <property type="match status" value="2"/>
</dbReference>
<dbReference type="AlphaFoldDB" id="A0AAD1RJM1"/>
<dbReference type="Proteomes" id="UP001295444">
    <property type="component" value="Chromosome 03"/>
</dbReference>
<dbReference type="Gene3D" id="2.100.10.20">
    <property type="entry name" value="Vitelline membrane outer layer protein I (VOMI)"/>
    <property type="match status" value="2"/>
</dbReference>
<feature type="signal peptide" evidence="1">
    <location>
        <begin position="1"/>
        <end position="19"/>
    </location>
</feature>
<accession>A0AAD1RJM1</accession>
<dbReference type="InterPro" id="IPR005515">
    <property type="entry name" value="VOMI"/>
</dbReference>
<name>A0AAD1RJM1_PELCU</name>
<dbReference type="GO" id="GO:0005615">
    <property type="term" value="C:extracellular space"/>
    <property type="evidence" value="ECO:0007669"/>
    <property type="project" value="TreeGrafter"/>
</dbReference>
<feature type="chain" id="PRO_5042114197" description="Vitelline membrane outer layer protein 1 homolog" evidence="1">
    <location>
        <begin position="20"/>
        <end position="363"/>
    </location>
</feature>
<keyword evidence="1" id="KW-0732">Signal</keyword>
<reference evidence="2" key="1">
    <citation type="submission" date="2022-03" db="EMBL/GenBank/DDBJ databases">
        <authorList>
            <person name="Alioto T."/>
            <person name="Alioto T."/>
            <person name="Gomez Garrido J."/>
        </authorList>
    </citation>
    <scope>NUCLEOTIDE SEQUENCE</scope>
</reference>
<evidence type="ECO:0008006" key="4">
    <source>
        <dbReference type="Google" id="ProtNLM"/>
    </source>
</evidence>
<dbReference type="EMBL" id="OW240914">
    <property type="protein sequence ID" value="CAH2272570.1"/>
    <property type="molecule type" value="Genomic_DNA"/>
</dbReference>
<evidence type="ECO:0000256" key="1">
    <source>
        <dbReference type="SAM" id="SignalP"/>
    </source>
</evidence>
<protein>
    <recommendedName>
        <fullName evidence="4">Vitelline membrane outer layer protein 1 homolog</fullName>
    </recommendedName>
</protein>
<dbReference type="PANTHER" id="PTHR18841">
    <property type="entry name" value="VITELLINE MEMBRANE OUTER LAYER PROTEIN I-RELATED"/>
    <property type="match status" value="1"/>
</dbReference>
<keyword evidence="3" id="KW-1185">Reference proteome</keyword>
<proteinExistence type="predicted"/>
<evidence type="ECO:0000313" key="2">
    <source>
        <dbReference type="EMBL" id="CAH2272570.1"/>
    </source>
</evidence>
<dbReference type="PANTHER" id="PTHR18841:SF2">
    <property type="entry name" value="VITELLINE MEMBRANE OUTER LAYER PROTEIN 1 HOMOLOG"/>
    <property type="match status" value="1"/>
</dbReference>
<dbReference type="InterPro" id="IPR036706">
    <property type="entry name" value="VOMI_sf"/>
</dbReference>
<gene>
    <name evidence="2" type="ORF">PECUL_23A036562</name>
</gene>
<evidence type="ECO:0000313" key="3">
    <source>
        <dbReference type="Proteomes" id="UP001295444"/>
    </source>
</evidence>
<sequence>MVLKISSLFMFSLITIVNAQPYSIDVSNGGKWGDWGSIEWCPRGYLANGFSIKLEDKQGGRDDTAVNGIRLHCIDRHQGNMGHTITSSQGIWGTWTSPLWCTNSYLTSFMLKVEGQQGLGDDTAVNNIKFKCSNNHELEETGLPWGNYGKWSEMCHYGICGIQTKVEKQQGTDYAGGCIPPTRGRAPLRGETRVSNGGGWGNWGRIEWCPEGYVAKGFSLKAESVQGNGDDTAVNGITLHCIPLYKSYPEKTISSSQGPWGSWTSPFYCLNGHLVSFSLKVEPPQGKGDDTTVNNIKFRCSDGRQIEGVGLPWGTYKDWSSSCKHGICGILTKVEGEQGKGDDTALNDVQMFCCSNVHSNNNS</sequence>